<reference evidence="3 4" key="1">
    <citation type="submission" date="2019-02" db="EMBL/GenBank/DDBJ databases">
        <title>Deep-cultivation of Planctomycetes and their phenomic and genomic characterization uncovers novel biology.</title>
        <authorList>
            <person name="Wiegand S."/>
            <person name="Jogler M."/>
            <person name="Boedeker C."/>
            <person name="Pinto D."/>
            <person name="Vollmers J."/>
            <person name="Rivas-Marin E."/>
            <person name="Kohn T."/>
            <person name="Peeters S.H."/>
            <person name="Heuer A."/>
            <person name="Rast P."/>
            <person name="Oberbeckmann S."/>
            <person name="Bunk B."/>
            <person name="Jeske O."/>
            <person name="Meyerdierks A."/>
            <person name="Storesund J.E."/>
            <person name="Kallscheuer N."/>
            <person name="Luecker S."/>
            <person name="Lage O.M."/>
            <person name="Pohl T."/>
            <person name="Merkel B.J."/>
            <person name="Hornburger P."/>
            <person name="Mueller R.-W."/>
            <person name="Bruemmer F."/>
            <person name="Labrenz M."/>
            <person name="Spormann A.M."/>
            <person name="Op den Camp H."/>
            <person name="Overmann J."/>
            <person name="Amann R."/>
            <person name="Jetten M.S.M."/>
            <person name="Mascher T."/>
            <person name="Medema M.H."/>
            <person name="Devos D.P."/>
            <person name="Kaster A.-K."/>
            <person name="Ovreas L."/>
            <person name="Rohde M."/>
            <person name="Galperin M.Y."/>
            <person name="Jogler C."/>
        </authorList>
    </citation>
    <scope>NUCLEOTIDE SEQUENCE [LARGE SCALE GENOMIC DNA]</scope>
    <source>
        <strain evidence="3 4">I41</strain>
    </source>
</reference>
<dbReference type="PANTHER" id="PTHR36842">
    <property type="entry name" value="PROTEIN TOLB HOMOLOG"/>
    <property type="match status" value="1"/>
</dbReference>
<dbReference type="InterPro" id="IPR011659">
    <property type="entry name" value="WD40"/>
</dbReference>
<evidence type="ECO:0000313" key="4">
    <source>
        <dbReference type="Proteomes" id="UP000317909"/>
    </source>
</evidence>
<dbReference type="SUPFAM" id="SSF82171">
    <property type="entry name" value="DPP6 N-terminal domain-like"/>
    <property type="match status" value="1"/>
</dbReference>
<name>A0A517TUS4_9BACT</name>
<proteinExistence type="inferred from homology"/>
<dbReference type="PANTHER" id="PTHR36842:SF1">
    <property type="entry name" value="PROTEIN TOLB"/>
    <property type="match status" value="1"/>
</dbReference>
<protein>
    <submittedName>
        <fullName evidence="3">Translocation protein TolB</fullName>
    </submittedName>
</protein>
<evidence type="ECO:0000256" key="1">
    <source>
        <dbReference type="ARBA" id="ARBA00009820"/>
    </source>
</evidence>
<keyword evidence="4" id="KW-1185">Reference proteome</keyword>
<organism evidence="3 4">
    <name type="scientific">Lacipirellula limnantheis</name>
    <dbReference type="NCBI Taxonomy" id="2528024"/>
    <lineage>
        <taxon>Bacteria</taxon>
        <taxon>Pseudomonadati</taxon>
        <taxon>Planctomycetota</taxon>
        <taxon>Planctomycetia</taxon>
        <taxon>Pirellulales</taxon>
        <taxon>Lacipirellulaceae</taxon>
        <taxon>Lacipirellula</taxon>
    </lineage>
</organism>
<gene>
    <name evidence="3" type="ORF">I41_12920</name>
</gene>
<dbReference type="Pfam" id="PF07676">
    <property type="entry name" value="PD40"/>
    <property type="match status" value="4"/>
</dbReference>
<feature type="region of interest" description="Disordered" evidence="2">
    <location>
        <begin position="273"/>
        <end position="317"/>
    </location>
</feature>
<dbReference type="OrthoDB" id="269409at2"/>
<dbReference type="EMBL" id="CP036339">
    <property type="protein sequence ID" value="QDT72125.1"/>
    <property type="molecule type" value="Genomic_DNA"/>
</dbReference>
<evidence type="ECO:0000256" key="2">
    <source>
        <dbReference type="SAM" id="MobiDB-lite"/>
    </source>
</evidence>
<dbReference type="InterPro" id="IPR011042">
    <property type="entry name" value="6-blade_b-propeller_TolB-like"/>
</dbReference>
<dbReference type="Gene3D" id="2.120.10.30">
    <property type="entry name" value="TolB, C-terminal domain"/>
    <property type="match status" value="2"/>
</dbReference>
<evidence type="ECO:0000313" key="3">
    <source>
        <dbReference type="EMBL" id="QDT72125.1"/>
    </source>
</evidence>
<comment type="similarity">
    <text evidence="1">Belongs to the TolB family.</text>
</comment>
<dbReference type="AlphaFoldDB" id="A0A517TUS4"/>
<dbReference type="KEGG" id="llh:I41_12920"/>
<dbReference type="Proteomes" id="UP000317909">
    <property type="component" value="Chromosome"/>
</dbReference>
<sequence>MSTCFRMVAFGVTGRLVALAAVAMASCWLLASSGNRLFAQTPSEPPERPRVIHVINVDGTGLHPLPSEPGKTYGSPDWSPDGEWLAYDVSLINHDLNSTRIEVIRANGEDRREIGPGAMPSWSPDGKQIVAHTYSPSGIVVMDVEGGGRETIMEHWGSPRWSPVGNRIVTANSGGGLSVFNLAAGTEFVVLRNVYVYQGLSIAPDALQVCFADPNGALMLATLDAEAKRATAKTLVDGGYFSHSSWSPDGKQIIFTWKPDASKDDPEQLYLLDVDDPAKPPQKMKGLDSADDNADPDWSPDGKQIAFSLKKGRSTAE</sequence>
<dbReference type="PROSITE" id="PS51257">
    <property type="entry name" value="PROKAR_LIPOPROTEIN"/>
    <property type="match status" value="1"/>
</dbReference>
<accession>A0A517TUS4</accession>